<feature type="transmembrane region" description="Helical" evidence="7">
    <location>
        <begin position="54"/>
        <end position="73"/>
    </location>
</feature>
<accession>A0A0D1YJZ6</accession>
<evidence type="ECO:0000256" key="7">
    <source>
        <dbReference type="SAM" id="Phobius"/>
    </source>
</evidence>
<keyword evidence="4 7" id="KW-1133">Transmembrane helix</keyword>
<feature type="region of interest" description="Disordered" evidence="6">
    <location>
        <begin position="500"/>
        <end position="622"/>
    </location>
</feature>
<dbReference type="PANTHER" id="PTHR23504">
    <property type="entry name" value="MAJOR FACILITATOR SUPERFAMILY DOMAIN-CONTAINING PROTEIN 10"/>
    <property type="match status" value="1"/>
</dbReference>
<reference evidence="9 10" key="1">
    <citation type="submission" date="2015-01" db="EMBL/GenBank/DDBJ databases">
        <title>The Genome Sequence of Exophiala sideris CBS121828.</title>
        <authorList>
            <consortium name="The Broad Institute Genomics Platform"/>
            <person name="Cuomo C."/>
            <person name="de Hoog S."/>
            <person name="Gorbushina A."/>
            <person name="Stielow B."/>
            <person name="Teixiera M."/>
            <person name="Abouelleil A."/>
            <person name="Chapman S.B."/>
            <person name="Priest M."/>
            <person name="Young S.K."/>
            <person name="Wortman J."/>
            <person name="Nusbaum C."/>
            <person name="Birren B."/>
        </authorList>
    </citation>
    <scope>NUCLEOTIDE SEQUENCE [LARGE SCALE GENOMIC DNA]</scope>
    <source>
        <strain evidence="9 10">CBS 121828</strain>
    </source>
</reference>
<evidence type="ECO:0000313" key="9">
    <source>
        <dbReference type="EMBL" id="KIV81334.1"/>
    </source>
</evidence>
<feature type="transmembrane region" description="Helical" evidence="7">
    <location>
        <begin position="342"/>
        <end position="361"/>
    </location>
</feature>
<feature type="transmembrane region" description="Helical" evidence="7">
    <location>
        <begin position="406"/>
        <end position="426"/>
    </location>
</feature>
<feature type="compositionally biased region" description="Polar residues" evidence="6">
    <location>
        <begin position="256"/>
        <end position="270"/>
    </location>
</feature>
<dbReference type="HOGENOM" id="CLU_001265_54_5_1"/>
<evidence type="ECO:0000313" key="10">
    <source>
        <dbReference type="Proteomes" id="UP000053599"/>
    </source>
</evidence>
<feature type="compositionally biased region" description="Polar residues" evidence="6">
    <location>
        <begin position="559"/>
        <end position="569"/>
    </location>
</feature>
<dbReference type="InterPro" id="IPR020846">
    <property type="entry name" value="MFS_dom"/>
</dbReference>
<dbReference type="AlphaFoldDB" id="A0A0D1YJZ6"/>
<feature type="transmembrane region" description="Helical" evidence="7">
    <location>
        <begin position="85"/>
        <end position="111"/>
    </location>
</feature>
<feature type="compositionally biased region" description="Acidic residues" evidence="6">
    <location>
        <begin position="501"/>
        <end position="516"/>
    </location>
</feature>
<keyword evidence="2" id="KW-0813">Transport</keyword>
<dbReference type="PANTHER" id="PTHR23504:SF8">
    <property type="entry name" value="TRANSPORTER, PUTATIVE (AFU_ORTHOLOGUE AFUA_1G03730)-RELATED"/>
    <property type="match status" value="1"/>
</dbReference>
<evidence type="ECO:0000256" key="5">
    <source>
        <dbReference type="ARBA" id="ARBA00023136"/>
    </source>
</evidence>
<protein>
    <recommendedName>
        <fullName evidence="8">Major facilitator superfamily (MFS) profile domain-containing protein</fullName>
    </recommendedName>
</protein>
<evidence type="ECO:0000256" key="2">
    <source>
        <dbReference type="ARBA" id="ARBA00022448"/>
    </source>
</evidence>
<feature type="transmembrane region" description="Helical" evidence="7">
    <location>
        <begin position="373"/>
        <end position="394"/>
    </location>
</feature>
<name>A0A0D1YJZ6_9EURO</name>
<feature type="region of interest" description="Disordered" evidence="6">
    <location>
        <begin position="237"/>
        <end position="276"/>
    </location>
</feature>
<proteinExistence type="predicted"/>
<evidence type="ECO:0000259" key="8">
    <source>
        <dbReference type="PROSITE" id="PS50850"/>
    </source>
</evidence>
<feature type="transmembrane region" description="Helical" evidence="7">
    <location>
        <begin position="473"/>
        <end position="493"/>
    </location>
</feature>
<dbReference type="Pfam" id="PF07690">
    <property type="entry name" value="MFS_1"/>
    <property type="match status" value="2"/>
</dbReference>
<dbReference type="OrthoDB" id="10262656at2759"/>
<keyword evidence="3 7" id="KW-0812">Transmembrane</keyword>
<dbReference type="CDD" id="cd17330">
    <property type="entry name" value="MFS_SLC46_TetA_like"/>
    <property type="match status" value="1"/>
</dbReference>
<dbReference type="Gene3D" id="1.20.1250.20">
    <property type="entry name" value="MFS general substrate transporter like domains"/>
    <property type="match status" value="1"/>
</dbReference>
<evidence type="ECO:0000256" key="6">
    <source>
        <dbReference type="SAM" id="MobiDB-lite"/>
    </source>
</evidence>
<feature type="domain" description="Major facilitator superfamily (MFS) profile" evidence="8">
    <location>
        <begin position="15"/>
        <end position="497"/>
    </location>
</feature>
<dbReference type="SUPFAM" id="SSF103473">
    <property type="entry name" value="MFS general substrate transporter"/>
    <property type="match status" value="1"/>
</dbReference>
<dbReference type="GO" id="GO:0016020">
    <property type="term" value="C:membrane"/>
    <property type="evidence" value="ECO:0007669"/>
    <property type="project" value="UniProtKB-SubCell"/>
</dbReference>
<evidence type="ECO:0000256" key="1">
    <source>
        <dbReference type="ARBA" id="ARBA00004141"/>
    </source>
</evidence>
<evidence type="ECO:0000256" key="4">
    <source>
        <dbReference type="ARBA" id="ARBA00022989"/>
    </source>
</evidence>
<dbReference type="GO" id="GO:0022857">
    <property type="term" value="F:transmembrane transporter activity"/>
    <property type="evidence" value="ECO:0007669"/>
    <property type="project" value="InterPro"/>
</dbReference>
<dbReference type="PROSITE" id="PS50850">
    <property type="entry name" value="MFS"/>
    <property type="match status" value="1"/>
</dbReference>
<feature type="transmembrane region" description="Helical" evidence="7">
    <location>
        <begin position="187"/>
        <end position="209"/>
    </location>
</feature>
<organism evidence="9 10">
    <name type="scientific">Exophiala sideris</name>
    <dbReference type="NCBI Taxonomy" id="1016849"/>
    <lineage>
        <taxon>Eukaryota</taxon>
        <taxon>Fungi</taxon>
        <taxon>Dikarya</taxon>
        <taxon>Ascomycota</taxon>
        <taxon>Pezizomycotina</taxon>
        <taxon>Eurotiomycetes</taxon>
        <taxon>Chaetothyriomycetidae</taxon>
        <taxon>Chaetothyriales</taxon>
        <taxon>Herpotrichiellaceae</taxon>
        <taxon>Exophiala</taxon>
    </lineage>
</organism>
<dbReference type="Proteomes" id="UP000053599">
    <property type="component" value="Unassembled WGS sequence"/>
</dbReference>
<gene>
    <name evidence="9" type="ORF">PV11_03525</name>
</gene>
<evidence type="ECO:0000256" key="3">
    <source>
        <dbReference type="ARBA" id="ARBA00022692"/>
    </source>
</evidence>
<dbReference type="EMBL" id="KN846952">
    <property type="protein sequence ID" value="KIV81334.1"/>
    <property type="molecule type" value="Genomic_DNA"/>
</dbReference>
<comment type="subcellular location">
    <subcellularLocation>
        <location evidence="1">Membrane</location>
        <topology evidence="1">Multi-pass membrane protein</topology>
    </subcellularLocation>
</comment>
<dbReference type="InterPro" id="IPR011701">
    <property type="entry name" value="MFS"/>
</dbReference>
<dbReference type="InterPro" id="IPR036259">
    <property type="entry name" value="MFS_trans_sf"/>
</dbReference>
<sequence>MVKEAKRAPQLPKQQLLILAVCRFAEPVAMTSVYPYIPEMIQSFNVRDDQVAKWAGLMSAVFSLSQCLTGIAWGRASDRFGRKPIILLALTCTMISSVMFGFSKSLVWAFITRSMQGLSNGNVGIIRTAVAELVPQRELQPRAFSVMPLVWNIGSIFGPSFGGSLVHPVERYPQLFGKIKVLEKFPFALPNMLISVIFLFGITSGFLFLHETLEERKSRPDYGLMLGKLLSAPCTRQRRRRRNTWSTNEEEDPFLSGTSSEMSSPVTKPGTNVPPKQPRWADVFSRQSNINLLVYTFLAMHSVAYDQLLPIFMHYPVQSSKDPRVHLPWKFAGGFGIDSNRIGLLFTVYGVFGMLIQFFVFPTFARKYGVLNCLRACVLTFPLIYVATPFTALLPTDGSRQGVMMSLMLIKCFCGIFAFPCSTILLTNSAASLKVLGTLNGVATSISAIGRAAGPALAGATFTAGVDIGYVVISWWTLAVVGIIGAVPVWSLVEMEGFGASEEEDDDEDDELDDNDVFAAPTEPEPKTSALQSSGTHARKVSAATAPFEDVVGDESPSDSRQLTPATSRGSRDPSRRASLQLSRVASPIGLGPGVVPAGARRYSSDLGATRSGMGVGGTSYY</sequence>
<feature type="transmembrane region" description="Helical" evidence="7">
    <location>
        <begin position="292"/>
        <end position="313"/>
    </location>
</feature>
<keyword evidence="5 7" id="KW-0472">Membrane</keyword>